<dbReference type="RefSeq" id="WP_387992020.1">
    <property type="nucleotide sequence ID" value="NZ_JBHSGR010000022.1"/>
</dbReference>
<reference evidence="8" key="1">
    <citation type="journal article" date="2019" name="Int. J. Syst. Evol. Microbiol.">
        <title>The Global Catalogue of Microorganisms (GCM) 10K type strain sequencing project: providing services to taxonomists for standard genome sequencing and annotation.</title>
        <authorList>
            <consortium name="The Broad Institute Genomics Platform"/>
            <consortium name="The Broad Institute Genome Sequencing Center for Infectious Disease"/>
            <person name="Wu L."/>
            <person name="Ma J."/>
        </authorList>
    </citation>
    <scope>NUCLEOTIDE SEQUENCE [LARGE SCALE GENOMIC DNA]</scope>
    <source>
        <strain evidence="8">CCUG 62763</strain>
    </source>
</reference>
<evidence type="ECO:0000256" key="5">
    <source>
        <dbReference type="RuleBase" id="RU004504"/>
    </source>
</evidence>
<evidence type="ECO:0000256" key="4">
    <source>
        <dbReference type="ARBA" id="ARBA00050776"/>
    </source>
</evidence>
<dbReference type="Gene3D" id="3.40.640.10">
    <property type="entry name" value="Type I PLP-dependent aspartate aminotransferase-like (Major domain)"/>
    <property type="match status" value="1"/>
</dbReference>
<dbReference type="EMBL" id="JBHSGR010000022">
    <property type="protein sequence ID" value="MFC4695329.1"/>
    <property type="molecule type" value="Genomic_DNA"/>
</dbReference>
<comment type="cofactor">
    <cofactor evidence="1 5">
        <name>pyridoxal 5'-phosphate</name>
        <dbReference type="ChEBI" id="CHEBI:597326"/>
    </cofactor>
</comment>
<keyword evidence="7" id="KW-0032">Aminotransferase</keyword>
<dbReference type="PANTHER" id="PTHR43586">
    <property type="entry name" value="CYSTEINE DESULFURASE"/>
    <property type="match status" value="1"/>
</dbReference>
<dbReference type="GO" id="GO:0008483">
    <property type="term" value="F:transaminase activity"/>
    <property type="evidence" value="ECO:0007669"/>
    <property type="project" value="UniProtKB-KW"/>
</dbReference>
<dbReference type="InterPro" id="IPR015422">
    <property type="entry name" value="PyrdxlP-dep_Trfase_small"/>
</dbReference>
<dbReference type="Gene3D" id="3.90.1150.10">
    <property type="entry name" value="Aspartate Aminotransferase, domain 1"/>
    <property type="match status" value="1"/>
</dbReference>
<keyword evidence="7" id="KW-0808">Transferase</keyword>
<dbReference type="Pfam" id="PF00266">
    <property type="entry name" value="Aminotran_5"/>
    <property type="match status" value="1"/>
</dbReference>
<comment type="caution">
    <text evidence="7">The sequence shown here is derived from an EMBL/GenBank/DDBJ whole genome shotgun (WGS) entry which is preliminary data.</text>
</comment>
<proteinExistence type="inferred from homology"/>
<evidence type="ECO:0000313" key="7">
    <source>
        <dbReference type="EMBL" id="MFC4695329.1"/>
    </source>
</evidence>
<dbReference type="PANTHER" id="PTHR43586:SF8">
    <property type="entry name" value="CYSTEINE DESULFURASE 1, CHLOROPLASTIC"/>
    <property type="match status" value="1"/>
</dbReference>
<gene>
    <name evidence="7" type="ORF">ACFO3M_18150</name>
</gene>
<evidence type="ECO:0000256" key="3">
    <source>
        <dbReference type="ARBA" id="ARBA00022898"/>
    </source>
</evidence>
<dbReference type="InterPro" id="IPR015424">
    <property type="entry name" value="PyrdxlP-dep_Trfase"/>
</dbReference>
<protein>
    <submittedName>
        <fullName evidence="7">Aminotransferase class V-fold PLP-dependent enzyme</fullName>
    </submittedName>
</protein>
<evidence type="ECO:0000256" key="2">
    <source>
        <dbReference type="ARBA" id="ARBA00010447"/>
    </source>
</evidence>
<dbReference type="SUPFAM" id="SSF53383">
    <property type="entry name" value="PLP-dependent transferases"/>
    <property type="match status" value="1"/>
</dbReference>
<sequence>MRLVPDTSPGRLVGEDVRVPTAGGGLTRYVDLDAAATSSSSVRVARAVQEFLPRYSSVHRGAGAKSRYTSARYEAARETVLAFVGADPATHETVFVRNTTEALNALAFRLGLEPDDVVLTTAVEHHANLLPWRRAARLRVVEVGAGGTFTAEDVVAALDQRPTPRVLTLTGASNVTGWLPDLAAITAAARERGVFVVVDAAQLAPHRPIDVTALGVDALALSGHKAYAPFGAGALVAPRSLLGRGEPLLVGGGAVRAVSFDDVVWAGAPDRDEAGSPNVVGAVALAAAAEELAEDWPGLLAHERALTAALDAELATVPGLRRLGPVTGDRLPVAAFLLDDLPHGLVAARLSAEFGIGVRSGCFCAHPYMARLLELSEEQVRAFHDAARAGEVRLPGAVRASANRGTTLDDVAALGAALRTVAATPEESARYRVDERGEYLPGEARTPVLLGA</sequence>
<evidence type="ECO:0000259" key="6">
    <source>
        <dbReference type="Pfam" id="PF00266"/>
    </source>
</evidence>
<dbReference type="Proteomes" id="UP001596025">
    <property type="component" value="Unassembled WGS sequence"/>
</dbReference>
<feature type="domain" description="Aminotransferase class V" evidence="6">
    <location>
        <begin position="32"/>
        <end position="414"/>
    </location>
</feature>
<comment type="similarity">
    <text evidence="2">Belongs to the class-V pyridoxal-phosphate-dependent aminotransferase family. Csd subfamily.</text>
</comment>
<dbReference type="InterPro" id="IPR015421">
    <property type="entry name" value="PyrdxlP-dep_Trfase_major"/>
</dbReference>
<accession>A0ABV9LME2</accession>
<dbReference type="InterPro" id="IPR020578">
    <property type="entry name" value="Aminotrans_V_PyrdxlP_BS"/>
</dbReference>
<comment type="catalytic activity">
    <reaction evidence="4">
        <text>(sulfur carrier)-H + L-cysteine = (sulfur carrier)-SH + L-alanine</text>
        <dbReference type="Rhea" id="RHEA:43892"/>
        <dbReference type="Rhea" id="RHEA-COMP:14737"/>
        <dbReference type="Rhea" id="RHEA-COMP:14739"/>
        <dbReference type="ChEBI" id="CHEBI:29917"/>
        <dbReference type="ChEBI" id="CHEBI:35235"/>
        <dbReference type="ChEBI" id="CHEBI:57972"/>
        <dbReference type="ChEBI" id="CHEBI:64428"/>
        <dbReference type="EC" id="2.8.1.7"/>
    </reaction>
</comment>
<organism evidence="7 8">
    <name type="scientific">Geodermatophilus arenarius</name>
    <dbReference type="NCBI Taxonomy" id="1137990"/>
    <lineage>
        <taxon>Bacteria</taxon>
        <taxon>Bacillati</taxon>
        <taxon>Actinomycetota</taxon>
        <taxon>Actinomycetes</taxon>
        <taxon>Geodermatophilales</taxon>
        <taxon>Geodermatophilaceae</taxon>
        <taxon>Geodermatophilus</taxon>
    </lineage>
</organism>
<keyword evidence="8" id="KW-1185">Reference proteome</keyword>
<dbReference type="InterPro" id="IPR000192">
    <property type="entry name" value="Aminotrans_V_dom"/>
</dbReference>
<dbReference type="PROSITE" id="PS00595">
    <property type="entry name" value="AA_TRANSFER_CLASS_5"/>
    <property type="match status" value="1"/>
</dbReference>
<name>A0ABV9LME2_9ACTN</name>
<keyword evidence="3" id="KW-0663">Pyridoxal phosphate</keyword>
<evidence type="ECO:0000313" key="8">
    <source>
        <dbReference type="Proteomes" id="UP001596025"/>
    </source>
</evidence>
<evidence type="ECO:0000256" key="1">
    <source>
        <dbReference type="ARBA" id="ARBA00001933"/>
    </source>
</evidence>